<reference evidence="1" key="1">
    <citation type="journal article" date="2014" name="Front. Microbiol.">
        <title>High frequency of phylogenetically diverse reductive dehalogenase-homologous genes in deep subseafloor sedimentary metagenomes.</title>
        <authorList>
            <person name="Kawai M."/>
            <person name="Futagami T."/>
            <person name="Toyoda A."/>
            <person name="Takaki Y."/>
            <person name="Nishi S."/>
            <person name="Hori S."/>
            <person name="Arai W."/>
            <person name="Tsubouchi T."/>
            <person name="Morono Y."/>
            <person name="Uchiyama I."/>
            <person name="Ito T."/>
            <person name="Fujiyama A."/>
            <person name="Inagaki F."/>
            <person name="Takami H."/>
        </authorList>
    </citation>
    <scope>NUCLEOTIDE SEQUENCE</scope>
    <source>
        <strain evidence="1">Expedition CK06-06</strain>
    </source>
</reference>
<dbReference type="EMBL" id="BART01002446">
    <property type="protein sequence ID" value="GAG61946.1"/>
    <property type="molecule type" value="Genomic_DNA"/>
</dbReference>
<comment type="caution">
    <text evidence="1">The sequence shown here is derived from an EMBL/GenBank/DDBJ whole genome shotgun (WGS) entry which is preliminary data.</text>
</comment>
<dbReference type="AlphaFoldDB" id="X1AQ17"/>
<protein>
    <submittedName>
        <fullName evidence="1">Uncharacterized protein</fullName>
    </submittedName>
</protein>
<accession>X1AQ17</accession>
<proteinExistence type="predicted"/>
<feature type="non-terminal residue" evidence="1">
    <location>
        <position position="1"/>
    </location>
</feature>
<organism evidence="1">
    <name type="scientific">marine sediment metagenome</name>
    <dbReference type="NCBI Taxonomy" id="412755"/>
    <lineage>
        <taxon>unclassified sequences</taxon>
        <taxon>metagenomes</taxon>
        <taxon>ecological metagenomes</taxon>
    </lineage>
</organism>
<name>X1AQ17_9ZZZZ</name>
<gene>
    <name evidence="1" type="ORF">S01H4_07470</name>
</gene>
<sequence>IAILKAYAKKYDLGILNTFANSFMELSVSNKGKRAEQIVEIAKANAIAQQMQMQSSMMKKIRKE</sequence>
<evidence type="ECO:0000313" key="1">
    <source>
        <dbReference type="EMBL" id="GAG61946.1"/>
    </source>
</evidence>